<name>S7ZKW3_PENO1</name>
<gene>
    <name evidence="1" type="ORF">PDE_04255</name>
</gene>
<proteinExistence type="predicted"/>
<reference evidence="1 2" key="1">
    <citation type="journal article" date="2013" name="PLoS ONE">
        <title>Genomic and secretomic analyses reveal unique features of the lignocellulolytic enzyme system of Penicillium decumbens.</title>
        <authorList>
            <person name="Liu G."/>
            <person name="Zhang L."/>
            <person name="Wei X."/>
            <person name="Zou G."/>
            <person name="Qin Y."/>
            <person name="Ma L."/>
            <person name="Li J."/>
            <person name="Zheng H."/>
            <person name="Wang S."/>
            <person name="Wang C."/>
            <person name="Xun L."/>
            <person name="Zhao G.-P."/>
            <person name="Zhou Z."/>
            <person name="Qu Y."/>
        </authorList>
    </citation>
    <scope>NUCLEOTIDE SEQUENCE [LARGE SCALE GENOMIC DNA]</scope>
    <source>
        <strain evidence="2">114-2 / CGMCC 5302</strain>
    </source>
</reference>
<dbReference type="GO" id="GO:0016491">
    <property type="term" value="F:oxidoreductase activity"/>
    <property type="evidence" value="ECO:0007669"/>
    <property type="project" value="InterPro"/>
</dbReference>
<dbReference type="OrthoDB" id="272271at2759"/>
<organism evidence="1 2">
    <name type="scientific">Penicillium oxalicum (strain 114-2 / CGMCC 5302)</name>
    <name type="common">Penicillium decumbens</name>
    <dbReference type="NCBI Taxonomy" id="933388"/>
    <lineage>
        <taxon>Eukaryota</taxon>
        <taxon>Fungi</taxon>
        <taxon>Dikarya</taxon>
        <taxon>Ascomycota</taxon>
        <taxon>Pezizomycotina</taxon>
        <taxon>Eurotiomycetes</taxon>
        <taxon>Eurotiomycetidae</taxon>
        <taxon>Eurotiales</taxon>
        <taxon>Aspergillaceae</taxon>
        <taxon>Penicillium</taxon>
    </lineage>
</organism>
<dbReference type="SUPFAM" id="SSF51197">
    <property type="entry name" value="Clavaminate synthase-like"/>
    <property type="match status" value="1"/>
</dbReference>
<accession>S7ZKW3</accession>
<evidence type="ECO:0000313" key="2">
    <source>
        <dbReference type="Proteomes" id="UP000019376"/>
    </source>
</evidence>
<protein>
    <submittedName>
        <fullName evidence="1">Uncharacterized protein</fullName>
    </submittedName>
</protein>
<sequence length="254" mass="28829">MTAKMLKSSSANTAAHNVNLSVFPDGLKTSGQHPPVYSQLRPYSAFPKIQSGPTVWKAEDYCENRERWTHQFTDEEIVELEIVTDEFIKKDLPLTGISQSTFPLPQLSKRFQALRKDLLDGKGFYLFKGLPVRQWDLRKCATAYMGLGTYIGYFTNQNGRGHVLGHVEDLGEDPTKADRVRIYRTKARTSILMALTSLAFSALPKHSLAVNLTLSLTHHIFNILQEKHPDVVETLTEPKWYFGRKGETSDRKNT</sequence>
<dbReference type="EMBL" id="KB644411">
    <property type="protein sequence ID" value="EPS29306.1"/>
    <property type="molecule type" value="Genomic_DNA"/>
</dbReference>
<dbReference type="PhylomeDB" id="S7ZKW3"/>
<keyword evidence="2" id="KW-1185">Reference proteome</keyword>
<evidence type="ECO:0000313" key="1">
    <source>
        <dbReference type="EMBL" id="EPS29306.1"/>
    </source>
</evidence>
<dbReference type="eggNOG" id="ENOG502QWD7">
    <property type="taxonomic scope" value="Eukaryota"/>
</dbReference>
<dbReference type="STRING" id="933388.S7ZKW3"/>
<dbReference type="HOGENOM" id="CLU_1094612_0_0_1"/>
<dbReference type="Proteomes" id="UP000019376">
    <property type="component" value="Unassembled WGS sequence"/>
</dbReference>
<dbReference type="AlphaFoldDB" id="S7ZKW3"/>